<dbReference type="Gene3D" id="3.30.70.270">
    <property type="match status" value="1"/>
</dbReference>
<dbReference type="PANTHER" id="PTHR36607">
    <property type="entry name" value="1,2-DIHYDROXY-3-KETO-5-METHYLTHIOPENTENE DIOXYGENASE 4"/>
    <property type="match status" value="1"/>
</dbReference>
<keyword evidence="1" id="KW-0175">Coiled coil</keyword>
<gene>
    <name evidence="3" type="ORF">Scaly_2554800</name>
</gene>
<reference evidence="3" key="1">
    <citation type="submission" date="2020-06" db="EMBL/GenBank/DDBJ databases">
        <authorList>
            <person name="Li T."/>
            <person name="Hu X."/>
            <person name="Zhang T."/>
            <person name="Song X."/>
            <person name="Zhang H."/>
            <person name="Dai N."/>
            <person name="Sheng W."/>
            <person name="Hou X."/>
            <person name="Wei L."/>
        </authorList>
    </citation>
    <scope>NUCLEOTIDE SEQUENCE</scope>
    <source>
        <strain evidence="3">KEN8</strain>
        <tissue evidence="3">Leaf</tissue>
    </source>
</reference>
<protein>
    <recommendedName>
        <fullName evidence="2">Aminotransferase-like plant mobile domain-containing protein</fullName>
    </recommendedName>
</protein>
<dbReference type="AlphaFoldDB" id="A0AAW2IXD4"/>
<evidence type="ECO:0000259" key="2">
    <source>
        <dbReference type="Pfam" id="PF10536"/>
    </source>
</evidence>
<sequence>MGRMMKTRGLMITVFLYSTNSALLLLALLFFERLGEVSEDSSNNIRRCQWGSVFDCLRDNHAQQFTKKGHYDKTERKKSDVEEPNPIFVSALLSPEEEEQYFKTLNDLVVKTKKREEHMTNLQIVFDRLRKYNLRMNLLKCAFGIMSGKFLSFIVRHRGIEVDPAKMNRNRTHQFIVFEAVSDASTRHLAVGYWEWTEDVLSRCRDRLRLINVYDVVYAFLFTYDHNSDIIKAFCEAWCPFTNTLLTSSGELSISLWDLHDLVGFSMTGYLCDVVVPSADGSQWSSVSIDKWVKFWFKKDIKYHPLPSHKEKKMVRPELTHDLFRDIATHERWSTVEDALFAELCIKGNLKKEDYLAAHLACWLYTFALPDEDVNSICLSTLEMASMTVSDRRVSLTIPVLSLSSEKLSKSLLEQQLREAKDRFQDAQVKASEETSKVQSTMAMLERIENEIVDLKEQKTSLCATLKRQKQLSHNAQNKVHEIEEDIAALENPPH</sequence>
<dbReference type="PANTHER" id="PTHR36607:SF23">
    <property type="entry name" value="AMINOTRANSFERASE-LIKE PLANT MOBILE DOMAIN-CONTAINING PROTEIN"/>
    <property type="match status" value="1"/>
</dbReference>
<dbReference type="SUPFAM" id="SSF56672">
    <property type="entry name" value="DNA/RNA polymerases"/>
    <property type="match status" value="1"/>
</dbReference>
<reference evidence="3" key="2">
    <citation type="journal article" date="2024" name="Plant">
        <title>Genomic evolution and insights into agronomic trait innovations of Sesamum species.</title>
        <authorList>
            <person name="Miao H."/>
            <person name="Wang L."/>
            <person name="Qu L."/>
            <person name="Liu H."/>
            <person name="Sun Y."/>
            <person name="Le M."/>
            <person name="Wang Q."/>
            <person name="Wei S."/>
            <person name="Zheng Y."/>
            <person name="Lin W."/>
            <person name="Duan Y."/>
            <person name="Cao H."/>
            <person name="Xiong S."/>
            <person name="Wang X."/>
            <person name="Wei L."/>
            <person name="Li C."/>
            <person name="Ma Q."/>
            <person name="Ju M."/>
            <person name="Zhao R."/>
            <person name="Li G."/>
            <person name="Mu C."/>
            <person name="Tian Q."/>
            <person name="Mei H."/>
            <person name="Zhang T."/>
            <person name="Gao T."/>
            <person name="Zhang H."/>
        </authorList>
    </citation>
    <scope>NUCLEOTIDE SEQUENCE</scope>
    <source>
        <strain evidence="3">KEN8</strain>
    </source>
</reference>
<proteinExistence type="predicted"/>
<feature type="domain" description="Aminotransferase-like plant mobile" evidence="2">
    <location>
        <begin position="213"/>
        <end position="410"/>
    </location>
</feature>
<name>A0AAW2IXD4_9LAMI</name>
<evidence type="ECO:0000313" key="3">
    <source>
        <dbReference type="EMBL" id="KAL0286468.1"/>
    </source>
</evidence>
<dbReference type="EMBL" id="JACGWM010001876">
    <property type="protein sequence ID" value="KAL0286468.1"/>
    <property type="molecule type" value="Genomic_DNA"/>
</dbReference>
<dbReference type="InterPro" id="IPR043128">
    <property type="entry name" value="Rev_trsase/Diguanyl_cyclase"/>
</dbReference>
<organism evidence="3">
    <name type="scientific">Sesamum calycinum</name>
    <dbReference type="NCBI Taxonomy" id="2727403"/>
    <lineage>
        <taxon>Eukaryota</taxon>
        <taxon>Viridiplantae</taxon>
        <taxon>Streptophyta</taxon>
        <taxon>Embryophyta</taxon>
        <taxon>Tracheophyta</taxon>
        <taxon>Spermatophyta</taxon>
        <taxon>Magnoliopsida</taxon>
        <taxon>eudicotyledons</taxon>
        <taxon>Gunneridae</taxon>
        <taxon>Pentapetalae</taxon>
        <taxon>asterids</taxon>
        <taxon>lamiids</taxon>
        <taxon>Lamiales</taxon>
        <taxon>Pedaliaceae</taxon>
        <taxon>Sesamum</taxon>
    </lineage>
</organism>
<dbReference type="InterPro" id="IPR019557">
    <property type="entry name" value="AminoTfrase-like_pln_mobile"/>
</dbReference>
<dbReference type="InterPro" id="IPR043502">
    <property type="entry name" value="DNA/RNA_pol_sf"/>
</dbReference>
<dbReference type="Pfam" id="PF10536">
    <property type="entry name" value="PMD"/>
    <property type="match status" value="1"/>
</dbReference>
<comment type="caution">
    <text evidence="3">The sequence shown here is derived from an EMBL/GenBank/DDBJ whole genome shotgun (WGS) entry which is preliminary data.</text>
</comment>
<accession>A0AAW2IXD4</accession>
<feature type="coiled-coil region" evidence="1">
    <location>
        <begin position="403"/>
        <end position="486"/>
    </location>
</feature>
<evidence type="ECO:0000256" key="1">
    <source>
        <dbReference type="SAM" id="Coils"/>
    </source>
</evidence>